<protein>
    <submittedName>
        <fullName evidence="3">UbiD family decarboxylase</fullName>
    </submittedName>
</protein>
<keyword evidence="4" id="KW-1185">Reference proteome</keyword>
<evidence type="ECO:0000313" key="4">
    <source>
        <dbReference type="Proteomes" id="UP001237448"/>
    </source>
</evidence>
<dbReference type="Proteomes" id="UP001237448">
    <property type="component" value="Unassembled WGS sequence"/>
</dbReference>
<gene>
    <name evidence="3" type="ORF">J3R73_003430</name>
</gene>
<evidence type="ECO:0000256" key="1">
    <source>
        <dbReference type="ARBA" id="ARBA00010021"/>
    </source>
</evidence>
<dbReference type="Gene3D" id="3.40.1670.10">
    <property type="entry name" value="UbiD C-terminal domain-like"/>
    <property type="match status" value="1"/>
</dbReference>
<dbReference type="SUPFAM" id="SSF143968">
    <property type="entry name" value="UbiD C-terminal domain-like"/>
    <property type="match status" value="1"/>
</dbReference>
<dbReference type="Pfam" id="PF20696">
    <property type="entry name" value="UbiD_C"/>
    <property type="match status" value="1"/>
</dbReference>
<organism evidence="3 4">
    <name type="scientific">Labrys monachus</name>
    <dbReference type="NCBI Taxonomy" id="217067"/>
    <lineage>
        <taxon>Bacteria</taxon>
        <taxon>Pseudomonadati</taxon>
        <taxon>Pseudomonadota</taxon>
        <taxon>Alphaproteobacteria</taxon>
        <taxon>Hyphomicrobiales</taxon>
        <taxon>Xanthobacteraceae</taxon>
        <taxon>Labrys</taxon>
    </lineage>
</organism>
<evidence type="ECO:0000259" key="2">
    <source>
        <dbReference type="Pfam" id="PF20696"/>
    </source>
</evidence>
<comment type="caution">
    <text evidence="3">The sequence shown here is derived from an EMBL/GenBank/DDBJ whole genome shotgun (WGS) entry which is preliminary data.</text>
</comment>
<reference evidence="3 4" key="1">
    <citation type="submission" date="2023-07" db="EMBL/GenBank/DDBJ databases">
        <title>Genomic Encyclopedia of Type Strains, Phase IV (KMG-IV): sequencing the most valuable type-strain genomes for metagenomic binning, comparative biology and taxonomic classification.</title>
        <authorList>
            <person name="Goeker M."/>
        </authorList>
    </citation>
    <scope>NUCLEOTIDE SEQUENCE [LARGE SCALE GENOMIC DNA]</scope>
    <source>
        <strain evidence="3 4">DSM 5896</strain>
    </source>
</reference>
<dbReference type="InterPro" id="IPR002830">
    <property type="entry name" value="UbiD"/>
</dbReference>
<sequence length="186" mass="21047">MGYYVPVGPNAVFEVLGVTVRKDAVFHSILCGSAEEVLTLELSVSANIYQRLSAALPGIVDVTCQPFVTHPIIKIDQQYEGHARQVMLATIGAEPTWAKVITVVDQDVDIYDMDDVMWAILTRARPDKDMLIIPETPSFYRDEARDHWGRLLIDATAPFHRRSEFVRKKLRMANDINLADWFENAT</sequence>
<dbReference type="PANTHER" id="PTHR30108">
    <property type="entry name" value="3-OCTAPRENYL-4-HYDROXYBENZOATE CARBOXY-LYASE-RELATED"/>
    <property type="match status" value="1"/>
</dbReference>
<dbReference type="EMBL" id="JAUSVK010000001">
    <property type="protein sequence ID" value="MDQ0393638.1"/>
    <property type="molecule type" value="Genomic_DNA"/>
</dbReference>
<comment type="similarity">
    <text evidence="1">Belongs to the UbiD family.</text>
</comment>
<name>A0ABU0FGA0_9HYPH</name>
<evidence type="ECO:0000313" key="3">
    <source>
        <dbReference type="EMBL" id="MDQ0393638.1"/>
    </source>
</evidence>
<dbReference type="InterPro" id="IPR049381">
    <property type="entry name" value="UbiD-like_C"/>
</dbReference>
<accession>A0ABU0FGA0</accession>
<proteinExistence type="inferred from homology"/>
<dbReference type="PANTHER" id="PTHR30108:SF21">
    <property type="entry name" value="4-HYDROXYBENZOATE DECARBOXYLASE"/>
    <property type="match status" value="1"/>
</dbReference>
<feature type="domain" description="3-octaprenyl-4-hydroxybenzoate carboxy-lyase-like C-terminal" evidence="2">
    <location>
        <begin position="41"/>
        <end position="155"/>
    </location>
</feature>